<reference evidence="1" key="1">
    <citation type="submission" date="2023-01" db="EMBL/GenBank/DDBJ databases">
        <title>Human gut microbiome strain richness.</title>
        <authorList>
            <person name="Chen-Liaw A."/>
        </authorList>
    </citation>
    <scope>NUCLEOTIDE SEQUENCE</scope>
    <source>
        <strain evidence="1">RTP21484st1_B7_RTP21484_190118</strain>
    </source>
</reference>
<dbReference type="RefSeq" id="WP_046405675.1">
    <property type="nucleotide sequence ID" value="NZ_JAQMRB010000009.1"/>
</dbReference>
<dbReference type="Proteomes" id="UP001212263">
    <property type="component" value="Unassembled WGS sequence"/>
</dbReference>
<accession>A0AAW6FI42</accession>
<name>A0AAW6FI42_9BACT</name>
<gene>
    <name evidence="1" type="ORF">PN645_06250</name>
</gene>
<proteinExistence type="predicted"/>
<sequence length="207" mass="24607">MKILIDVILTEFNRAGYQKEEVEDVLFLKHKENHDFWICTKSFDLEHQHELFEKAINFWKQHKESEKNISVLILREVDHLSNDEIDWSIEIENDPLFFKKYVILFQKSQSETLDKIIKSGQPLVSLLMQDSVFKHLKEEKGNDGPYSLLYSIAHKLPFITMDVQRSEYKMDELFFDSPEQQELNDWLEQLPGDEEELKKMVVLSIGK</sequence>
<dbReference type="InterPro" id="IPR046905">
    <property type="entry name" value="ABC-3C_MC1"/>
</dbReference>
<evidence type="ECO:0000313" key="1">
    <source>
        <dbReference type="EMBL" id="MDB9222607.1"/>
    </source>
</evidence>
<comment type="caution">
    <text evidence="1">The sequence shown here is derived from an EMBL/GenBank/DDBJ whole genome shotgun (WGS) entry which is preliminary data.</text>
</comment>
<protein>
    <submittedName>
        <fullName evidence="1">Uncharacterized protein</fullName>
    </submittedName>
</protein>
<dbReference type="AlphaFoldDB" id="A0AAW6FI42"/>
<evidence type="ECO:0000313" key="2">
    <source>
        <dbReference type="Proteomes" id="UP001212263"/>
    </source>
</evidence>
<dbReference type="EMBL" id="JAQMRD010000006">
    <property type="protein sequence ID" value="MDB9222607.1"/>
    <property type="molecule type" value="Genomic_DNA"/>
</dbReference>
<organism evidence="1 2">
    <name type="scientific">Odoribacter splanchnicus</name>
    <dbReference type="NCBI Taxonomy" id="28118"/>
    <lineage>
        <taxon>Bacteria</taxon>
        <taxon>Pseudomonadati</taxon>
        <taxon>Bacteroidota</taxon>
        <taxon>Bacteroidia</taxon>
        <taxon>Bacteroidales</taxon>
        <taxon>Odoribacteraceae</taxon>
        <taxon>Odoribacter</taxon>
    </lineage>
</organism>
<dbReference type="Pfam" id="PF20289">
    <property type="entry name" value="MComp1"/>
    <property type="match status" value="1"/>
</dbReference>